<dbReference type="EMBL" id="BMAV01011150">
    <property type="protein sequence ID" value="GFY56794.1"/>
    <property type="molecule type" value="Genomic_DNA"/>
</dbReference>
<organism evidence="1 2">
    <name type="scientific">Trichonephila inaurata madagascariensis</name>
    <dbReference type="NCBI Taxonomy" id="2747483"/>
    <lineage>
        <taxon>Eukaryota</taxon>
        <taxon>Metazoa</taxon>
        <taxon>Ecdysozoa</taxon>
        <taxon>Arthropoda</taxon>
        <taxon>Chelicerata</taxon>
        <taxon>Arachnida</taxon>
        <taxon>Araneae</taxon>
        <taxon>Araneomorphae</taxon>
        <taxon>Entelegynae</taxon>
        <taxon>Araneoidea</taxon>
        <taxon>Nephilidae</taxon>
        <taxon>Trichonephila</taxon>
        <taxon>Trichonephila inaurata</taxon>
    </lineage>
</organism>
<protein>
    <submittedName>
        <fullName evidence="1">Retrovirus-related Pol polyprotein from transposon 17.6</fullName>
    </submittedName>
</protein>
<accession>A0A8X7C9E2</accession>
<sequence length="148" mass="17224">MDDKNAIKREFQQGDAVLVLTLNQPHKLAPQWKGPGKIEKRLSETNYVVTFDGNQEGNKVYHINMLKPYHKKPELLNVVLVDTKEITEPLELKEDFPYMLTDPNVFDFREIVENNKLKERLGDEQIVQLGKLLFKFSAIFQTFHGKPI</sequence>
<dbReference type="Proteomes" id="UP000886998">
    <property type="component" value="Unassembled WGS sequence"/>
</dbReference>
<gene>
    <name evidence="1" type="primary">pol_4161</name>
    <name evidence="1" type="ORF">TNIN_474581</name>
</gene>
<proteinExistence type="predicted"/>
<dbReference type="OrthoDB" id="6434811at2759"/>
<dbReference type="AlphaFoldDB" id="A0A8X7C9E2"/>
<comment type="caution">
    <text evidence="1">The sequence shown here is derived from an EMBL/GenBank/DDBJ whole genome shotgun (WGS) entry which is preliminary data.</text>
</comment>
<evidence type="ECO:0000313" key="1">
    <source>
        <dbReference type="EMBL" id="GFY56794.1"/>
    </source>
</evidence>
<evidence type="ECO:0000313" key="2">
    <source>
        <dbReference type="Proteomes" id="UP000886998"/>
    </source>
</evidence>
<keyword evidence="2" id="KW-1185">Reference proteome</keyword>
<name>A0A8X7C9E2_9ARAC</name>
<reference evidence="1" key="1">
    <citation type="submission" date="2020-08" db="EMBL/GenBank/DDBJ databases">
        <title>Multicomponent nature underlies the extraordinary mechanical properties of spider dragline silk.</title>
        <authorList>
            <person name="Kono N."/>
            <person name="Nakamura H."/>
            <person name="Mori M."/>
            <person name="Yoshida Y."/>
            <person name="Ohtoshi R."/>
            <person name="Malay A.D."/>
            <person name="Moran D.A.P."/>
            <person name="Tomita M."/>
            <person name="Numata K."/>
            <person name="Arakawa K."/>
        </authorList>
    </citation>
    <scope>NUCLEOTIDE SEQUENCE</scope>
</reference>